<accession>A0A016VK31</accession>
<evidence type="ECO:0000313" key="2">
    <source>
        <dbReference type="Proteomes" id="UP000024635"/>
    </source>
</evidence>
<sequence length="131" mass="14962">MQKPKLGIRVTQVSAEADDECSALVMDQEIRNKITTRHQRISKDTKYDCELEQMAKAMMTIASYDLPTRFGWIMVEGTGKDIDEKLGDAFVQLQQKLEKAGNQPKRYGCFFEEDWAVLNCVYDAKLVLSTC</sequence>
<keyword evidence="2" id="KW-1185">Reference proteome</keyword>
<protein>
    <submittedName>
        <fullName evidence="1">Uncharacterized protein</fullName>
    </submittedName>
</protein>
<gene>
    <name evidence="1" type="primary">Acey_s0009.g831</name>
    <name evidence="1" type="ORF">Y032_0009g831</name>
</gene>
<dbReference type="Pfam" id="PF17641">
    <property type="entry name" value="ASPRs"/>
    <property type="match status" value="1"/>
</dbReference>
<evidence type="ECO:0000313" key="1">
    <source>
        <dbReference type="EMBL" id="EYC27626.1"/>
    </source>
</evidence>
<proteinExistence type="predicted"/>
<reference evidence="2" key="1">
    <citation type="journal article" date="2015" name="Nat. Genet.">
        <title>The genome and transcriptome of the zoonotic hookworm Ancylostoma ceylanicum identify infection-specific gene families.</title>
        <authorList>
            <person name="Schwarz E.M."/>
            <person name="Hu Y."/>
            <person name="Antoshechkin I."/>
            <person name="Miller M.M."/>
            <person name="Sternberg P.W."/>
            <person name="Aroian R.V."/>
        </authorList>
    </citation>
    <scope>NUCLEOTIDE SEQUENCE</scope>
    <source>
        <strain evidence="2">HY135</strain>
    </source>
</reference>
<dbReference type="AlphaFoldDB" id="A0A016VK31"/>
<comment type="caution">
    <text evidence="1">The sequence shown here is derived from an EMBL/GenBank/DDBJ whole genome shotgun (WGS) entry which is preliminary data.</text>
</comment>
<name>A0A016VK31_9BILA</name>
<dbReference type="InterPro" id="IPR035109">
    <property type="entry name" value="ASPR"/>
</dbReference>
<dbReference type="EMBL" id="JARK01001345">
    <property type="protein sequence ID" value="EYC27626.1"/>
    <property type="molecule type" value="Genomic_DNA"/>
</dbReference>
<organism evidence="1 2">
    <name type="scientific">Ancylostoma ceylanicum</name>
    <dbReference type="NCBI Taxonomy" id="53326"/>
    <lineage>
        <taxon>Eukaryota</taxon>
        <taxon>Metazoa</taxon>
        <taxon>Ecdysozoa</taxon>
        <taxon>Nematoda</taxon>
        <taxon>Chromadorea</taxon>
        <taxon>Rhabditida</taxon>
        <taxon>Rhabditina</taxon>
        <taxon>Rhabditomorpha</taxon>
        <taxon>Strongyloidea</taxon>
        <taxon>Ancylostomatidae</taxon>
        <taxon>Ancylostomatinae</taxon>
        <taxon>Ancylostoma</taxon>
    </lineage>
</organism>
<dbReference type="OrthoDB" id="5897397at2759"/>
<dbReference type="Proteomes" id="UP000024635">
    <property type="component" value="Unassembled WGS sequence"/>
</dbReference>